<evidence type="ECO:0000256" key="1">
    <source>
        <dbReference type="SAM" id="MobiDB-lite"/>
    </source>
</evidence>
<dbReference type="Proteomes" id="UP000799538">
    <property type="component" value="Unassembled WGS sequence"/>
</dbReference>
<feature type="compositionally biased region" description="Pro residues" evidence="1">
    <location>
        <begin position="325"/>
        <end position="342"/>
    </location>
</feature>
<protein>
    <submittedName>
        <fullName evidence="2">Uncharacterized protein</fullName>
    </submittedName>
</protein>
<gene>
    <name evidence="2" type="ORF">BDZ85DRAFT_50631</name>
</gene>
<feature type="compositionally biased region" description="Polar residues" evidence="1">
    <location>
        <begin position="214"/>
        <end position="229"/>
    </location>
</feature>
<feature type="compositionally biased region" description="Polar residues" evidence="1">
    <location>
        <begin position="260"/>
        <end position="270"/>
    </location>
</feature>
<organism evidence="2 3">
    <name type="scientific">Elsinoe ampelina</name>
    <dbReference type="NCBI Taxonomy" id="302913"/>
    <lineage>
        <taxon>Eukaryota</taxon>
        <taxon>Fungi</taxon>
        <taxon>Dikarya</taxon>
        <taxon>Ascomycota</taxon>
        <taxon>Pezizomycotina</taxon>
        <taxon>Dothideomycetes</taxon>
        <taxon>Dothideomycetidae</taxon>
        <taxon>Myriangiales</taxon>
        <taxon>Elsinoaceae</taxon>
        <taxon>Elsinoe</taxon>
    </lineage>
</organism>
<evidence type="ECO:0000313" key="3">
    <source>
        <dbReference type="Proteomes" id="UP000799538"/>
    </source>
</evidence>
<dbReference type="AlphaFoldDB" id="A0A6A6GLU2"/>
<proteinExistence type="predicted"/>
<feature type="region of interest" description="Disordered" evidence="1">
    <location>
        <begin position="308"/>
        <end position="358"/>
    </location>
</feature>
<keyword evidence="3" id="KW-1185">Reference proteome</keyword>
<dbReference type="EMBL" id="ML992502">
    <property type="protein sequence ID" value="KAF2226490.1"/>
    <property type="molecule type" value="Genomic_DNA"/>
</dbReference>
<reference evidence="3" key="1">
    <citation type="journal article" date="2020" name="Stud. Mycol.">
        <title>101 Dothideomycetes genomes: A test case for predicting lifestyles and emergence of pathogens.</title>
        <authorList>
            <person name="Haridas S."/>
            <person name="Albert R."/>
            <person name="Binder M."/>
            <person name="Bloem J."/>
            <person name="LaButti K."/>
            <person name="Salamov A."/>
            <person name="Andreopoulos B."/>
            <person name="Baker S."/>
            <person name="Barry K."/>
            <person name="Bills G."/>
            <person name="Bluhm B."/>
            <person name="Cannon C."/>
            <person name="Castanera R."/>
            <person name="Culley D."/>
            <person name="Daum C."/>
            <person name="Ezra D."/>
            <person name="Gonzalez J."/>
            <person name="Henrissat B."/>
            <person name="Kuo A."/>
            <person name="Liang C."/>
            <person name="Lipzen A."/>
            <person name="Lutzoni F."/>
            <person name="Magnuson J."/>
            <person name="Mondo S."/>
            <person name="Nolan M."/>
            <person name="Ohm R."/>
            <person name="Pangilinan J."/>
            <person name="Park H.-J."/>
            <person name="Ramirez L."/>
            <person name="Alfaro M."/>
            <person name="Sun H."/>
            <person name="Tritt A."/>
            <person name="Yoshinaga Y."/>
            <person name="Zwiers L.-H."/>
            <person name="Turgeon B."/>
            <person name="Goodwin S."/>
            <person name="Spatafora J."/>
            <person name="Crous P."/>
            <person name="Grigoriev I."/>
        </authorList>
    </citation>
    <scope>NUCLEOTIDE SEQUENCE [LARGE SCALE GENOMIC DNA]</scope>
    <source>
        <strain evidence="3">CECT 20119</strain>
    </source>
</reference>
<feature type="compositionally biased region" description="Polar residues" evidence="1">
    <location>
        <begin position="78"/>
        <end position="89"/>
    </location>
</feature>
<accession>A0A6A6GLU2</accession>
<feature type="region of interest" description="Disordered" evidence="1">
    <location>
        <begin position="1"/>
        <end position="28"/>
    </location>
</feature>
<feature type="compositionally biased region" description="Polar residues" evidence="1">
    <location>
        <begin position="15"/>
        <end position="24"/>
    </location>
</feature>
<feature type="region of interest" description="Disordered" evidence="1">
    <location>
        <begin position="160"/>
        <end position="291"/>
    </location>
</feature>
<dbReference type="OrthoDB" id="3439035at2759"/>
<evidence type="ECO:0000313" key="2">
    <source>
        <dbReference type="EMBL" id="KAF2226490.1"/>
    </source>
</evidence>
<name>A0A6A6GLU2_9PEZI</name>
<sequence length="737" mass="80962">MAVDMAWARDGKTFDSGSVISGLSSAEDDTDEFGRMLLQHAKDEQRLNRALNGPGQAFRKARPHIGIGATLEHLNGTNQLGTRSISSGGSDPGVAEQTWTAGSDPPLNIPRDWGRKARQSNGWLRRLGDIDAEIGRPLSRISERTSPESVRGQLESRMSRIAGQPVTRHRRSSPDDKPGIAARLVGSNKENVPINGISSGVKRESVSNDMGHANQANSTRPSTTRQESIQLLKRLARVTSQSPSPSPNTAPQPISRPQHLPNTQRQSSAQAPEVAPPAIHETPRPAAPVLPAKTPKVMGAWVDTPFTVRHDSAQPSSPVKDVPPAELPPPSPKLSQPPPLPPQRSTSAPSLPPSALSNLLSQPRTQTQNLGDDTIASLEDLLDPTLTQTQPQTDVSATLNLDEVKAELDRLHSTGRPLSKSDEERREELLVIEDMAGRLRSARRGVREVKRGLRGMEKRVEMSSGLPTDHIVPGKELIIREQQGSLWSHLLKETTTLFFDPATETPLANPRPWGLTTVGILTAACLTWYLLETTACTIWCQPRYAHDMTGFGVDPNAPRYPFALPTMLFRPVRWLWCPLTSTLVWVTGQIWTGLVAYLGILFEDEPVVRGAGPAQGLKSGLYRSRRSGMWEASDPVFEARRKTKLGVEEWVDRRADAIRDVGSVYETMEEDRVVQEVREEKKEGLGIGRLWSWKNSPVESAAEVRVSRDGGIWEEDVRMDSQAVWETGDGIAGDEVV</sequence>
<feature type="compositionally biased region" description="Low complexity" evidence="1">
    <location>
        <begin position="343"/>
        <end position="358"/>
    </location>
</feature>
<feature type="region of interest" description="Disordered" evidence="1">
    <location>
        <begin position="78"/>
        <end position="114"/>
    </location>
</feature>